<evidence type="ECO:0000313" key="16">
    <source>
        <dbReference type="Proteomes" id="UP001321249"/>
    </source>
</evidence>
<dbReference type="EMBL" id="CP046147">
    <property type="protein sequence ID" value="WFG38424.1"/>
    <property type="molecule type" value="Genomic_DNA"/>
</dbReference>
<dbReference type="Proteomes" id="UP001321249">
    <property type="component" value="Unassembled WGS sequence"/>
</dbReference>
<sequence length="920" mass="104021">MSTQDITQFDSEDADLRADIRRMGDMLGETLRGLWGEELYELVEYVRSSTRTLRESPNPELREELIKKLDETELWHVIRTVRAFTSYFHLANVAEQHHRIEFKGVAGARREWLEEAFDRIRDANIPSEEISDVVNRLEVRPVYTAHPTEAARRSILNKLRRVGELLNERSNPRLLESETRRIDRRLSEVVEEILQTDELRHTRPSPAAEARNIMYYMEDMFRFAIAEVEEALDDQLETFGISREPTIRSMRFGTWVGGDRDGNPNVTHDLTRKILDLQHERALKMFAPAIARLAQTLSQSTRIVEISKELADSLEKDRADLPSVWDEFWNLDEDEPYRLKCAFIYERLLNGISAAEGSALNKPRYANVQPLLADLQLMLDSLEANESGASANGEIRRLMQRISAFGMTLATMDIRQHADVTGAAVNELIDRVDSIDGGFGSLSMDDRSARLVEELNSKRVLSSRAITFSPATTEILNLVETVRQAQDEYGQPVIESWIVAMTRDIDDLLAVLVLAKEAGLVVPEEGIARISVVPLFEEIEDLRRSHEVMDRFLSIPEIKSLVTSAGGVVEVMLGYSDSNKDGGITTSQWELYKAQRELRTIGQKHGVAMRLFHGRGGTVGRGGGPTRDAVMAQPYATVDGRIKITEQGEVISDKYGLPELARNHLELSVAAVIEASLLHAEPHHSDEKLEEWFAAMDWISDKAYAKYRSLIETDGFVDYFMDSTPVEELAGMNIGSRPSRRASADGSRSIDDLRAIPWVFGWMQSRQIVPGYFGVGHALREAREAGMEDVLAEMFNEWAFFNTFISNVEMTLVKTSMEIAGRYVDTLVDPSLHHIFEGIKEERNRSINEVLRITAQDNLLDKQPVLKRTLAVREYYVDPLNYLQVSLLARRRSAEDDDPSVERALLLSINGVAAGLKNTG</sequence>
<dbReference type="SUPFAM" id="SSF51621">
    <property type="entry name" value="Phosphoenolpyruvate/pyruvate domain"/>
    <property type="match status" value="1"/>
</dbReference>
<dbReference type="RefSeq" id="WP_342824942.1">
    <property type="nucleotide sequence ID" value="NZ_CP046146.1"/>
</dbReference>
<dbReference type="GO" id="GO:0005829">
    <property type="term" value="C:cytosol"/>
    <property type="evidence" value="ECO:0007669"/>
    <property type="project" value="TreeGrafter"/>
</dbReference>
<evidence type="ECO:0000313" key="15">
    <source>
        <dbReference type="Proteomes" id="UP001219901"/>
    </source>
</evidence>
<reference evidence="14" key="2">
    <citation type="journal article" date="2023" name="Nat. Commun.">
        <title>Cultivation of marine bacteria of the SAR202 clade.</title>
        <authorList>
            <person name="Lim Y."/>
            <person name="Seo J.H."/>
            <person name="Giovannoni S.J."/>
            <person name="Kang I."/>
            <person name="Cho J.C."/>
        </authorList>
    </citation>
    <scope>NUCLEOTIDE SEQUENCE</scope>
    <source>
        <strain evidence="14">JH1073</strain>
    </source>
</reference>
<feature type="active site" evidence="10 12">
    <location>
        <position position="580"/>
    </location>
</feature>
<dbReference type="PROSITE" id="PS00393">
    <property type="entry name" value="PEPCASE_2"/>
    <property type="match status" value="1"/>
</dbReference>
<name>A0AAJ5ZBW2_9CHLR</name>
<dbReference type="AlphaFoldDB" id="A0AAJ5ZBW2"/>
<dbReference type="Gene3D" id="1.20.1440.90">
    <property type="entry name" value="Phosphoenolpyruvate/pyruvate domain"/>
    <property type="match status" value="1"/>
</dbReference>
<evidence type="ECO:0000256" key="3">
    <source>
        <dbReference type="ARBA" id="ARBA00008346"/>
    </source>
</evidence>
<dbReference type="PROSITE" id="PS00781">
    <property type="entry name" value="PEPCASE_1"/>
    <property type="match status" value="1"/>
</dbReference>
<accession>A0AAJ5ZBW2</accession>
<evidence type="ECO:0000256" key="7">
    <source>
        <dbReference type="ARBA" id="ARBA00023239"/>
    </source>
</evidence>
<dbReference type="GO" id="GO:0015977">
    <property type="term" value="P:carbon fixation"/>
    <property type="evidence" value="ECO:0007669"/>
    <property type="project" value="UniProtKB-UniRule"/>
</dbReference>
<evidence type="ECO:0000256" key="8">
    <source>
        <dbReference type="ARBA" id="ARBA00023300"/>
    </source>
</evidence>
<evidence type="ECO:0000256" key="2">
    <source>
        <dbReference type="ARBA" id="ARBA00003670"/>
    </source>
</evidence>
<dbReference type="GO" id="GO:0006099">
    <property type="term" value="P:tricarboxylic acid cycle"/>
    <property type="evidence" value="ECO:0007669"/>
    <property type="project" value="InterPro"/>
</dbReference>
<comment type="similarity">
    <text evidence="3 10">Belongs to the PEPCase type 1 family.</text>
</comment>
<evidence type="ECO:0000256" key="12">
    <source>
        <dbReference type="PROSITE-ProRule" id="PRU10112"/>
    </source>
</evidence>
<keyword evidence="7 10" id="KW-0456">Lyase</keyword>
<protein>
    <recommendedName>
        <fullName evidence="5 10">Phosphoenolpyruvate carboxylase</fullName>
        <shortName evidence="10">PEPC</shortName>
        <shortName evidence="10">PEPCase</shortName>
        <ecNumber evidence="4 10">4.1.1.31</ecNumber>
    </recommendedName>
</protein>
<dbReference type="GO" id="GO:0008964">
    <property type="term" value="F:phosphoenolpyruvate carboxylase activity"/>
    <property type="evidence" value="ECO:0007669"/>
    <property type="project" value="UniProtKB-UniRule"/>
</dbReference>
<evidence type="ECO:0000256" key="4">
    <source>
        <dbReference type="ARBA" id="ARBA00012305"/>
    </source>
</evidence>
<dbReference type="Pfam" id="PF00311">
    <property type="entry name" value="PEPcase"/>
    <property type="match status" value="1"/>
</dbReference>
<dbReference type="NCBIfam" id="NF000584">
    <property type="entry name" value="PRK00009.1"/>
    <property type="match status" value="1"/>
</dbReference>
<dbReference type="Proteomes" id="UP001219901">
    <property type="component" value="Chromosome"/>
</dbReference>
<reference evidence="15 16" key="1">
    <citation type="submission" date="2019-11" db="EMBL/GenBank/DDBJ databases">
        <authorList>
            <person name="Cho J.-C."/>
        </authorList>
    </citation>
    <scope>NUCLEOTIDE SEQUENCE [LARGE SCALE GENOMIC DNA]</scope>
    <source>
        <strain evidence="14 15">JH1073</strain>
        <strain evidence="13 16">JH702</strain>
    </source>
</reference>
<dbReference type="InterPro" id="IPR022805">
    <property type="entry name" value="PEP_COase_bac/pln-type"/>
</dbReference>
<comment type="cofactor">
    <cofactor evidence="1 10">
        <name>Mg(2+)</name>
        <dbReference type="ChEBI" id="CHEBI:18420"/>
    </cofactor>
</comment>
<dbReference type="InterPro" id="IPR015813">
    <property type="entry name" value="Pyrv/PenolPyrv_kinase-like_dom"/>
</dbReference>
<evidence type="ECO:0000256" key="5">
    <source>
        <dbReference type="ARBA" id="ARBA00022419"/>
    </source>
</evidence>
<keyword evidence="15" id="KW-1185">Reference proteome</keyword>
<evidence type="ECO:0000313" key="13">
    <source>
        <dbReference type="EMBL" id="MDG0867010.1"/>
    </source>
</evidence>
<keyword evidence="6 10" id="KW-0460">Magnesium</keyword>
<gene>
    <name evidence="10" type="primary">ppc</name>
    <name evidence="13" type="ORF">GKO46_07980</name>
    <name evidence="14" type="ORF">GKO48_01985</name>
</gene>
<dbReference type="GO" id="GO:0000287">
    <property type="term" value="F:magnesium ion binding"/>
    <property type="evidence" value="ECO:0007669"/>
    <property type="project" value="UniProtKB-UniRule"/>
</dbReference>
<dbReference type="PRINTS" id="PR00150">
    <property type="entry name" value="PEPCARBXLASE"/>
</dbReference>
<organism evidence="14 15">
    <name type="scientific">Candidatus Lucifugimonas marina</name>
    <dbReference type="NCBI Taxonomy" id="3038979"/>
    <lineage>
        <taxon>Bacteria</taxon>
        <taxon>Bacillati</taxon>
        <taxon>Chloroflexota</taxon>
        <taxon>Dehalococcoidia</taxon>
        <taxon>SAR202 cluster</taxon>
        <taxon>Candidatus Lucifugimonadales</taxon>
        <taxon>Candidatus Lucifugimonadaceae</taxon>
        <taxon>Candidatus Lucifugimonas</taxon>
    </lineage>
</organism>
<dbReference type="EMBL" id="WMBE01000002">
    <property type="protein sequence ID" value="MDG0867010.1"/>
    <property type="molecule type" value="Genomic_DNA"/>
</dbReference>
<dbReference type="InterPro" id="IPR021135">
    <property type="entry name" value="PEP_COase"/>
</dbReference>
<evidence type="ECO:0000256" key="9">
    <source>
        <dbReference type="ARBA" id="ARBA00048995"/>
    </source>
</evidence>
<comment type="function">
    <text evidence="2 10">Forms oxaloacetate, a four-carbon dicarboxylic acid source for the tricarboxylic acid cycle.</text>
</comment>
<evidence type="ECO:0000313" key="14">
    <source>
        <dbReference type="EMBL" id="WFG38424.1"/>
    </source>
</evidence>
<keyword evidence="8 10" id="KW-0120">Carbon dioxide fixation</keyword>
<feature type="active site" evidence="10 11">
    <location>
        <position position="146"/>
    </location>
</feature>
<proteinExistence type="inferred from homology"/>
<dbReference type="EC" id="4.1.1.31" evidence="4 10"/>
<evidence type="ECO:0000256" key="11">
    <source>
        <dbReference type="PROSITE-ProRule" id="PRU10111"/>
    </source>
</evidence>
<evidence type="ECO:0000256" key="6">
    <source>
        <dbReference type="ARBA" id="ARBA00022842"/>
    </source>
</evidence>
<reference evidence="15" key="3">
    <citation type="submission" date="2023-06" db="EMBL/GenBank/DDBJ databases">
        <title>Pangenomics reveal diversification of enzyme families and niche specialization in globally abundant SAR202 bacteria.</title>
        <authorList>
            <person name="Saw J.H.W."/>
        </authorList>
    </citation>
    <scope>NUCLEOTIDE SEQUENCE [LARGE SCALE GENOMIC DNA]</scope>
    <source>
        <strain evidence="15">JH1073</strain>
    </source>
</reference>
<dbReference type="PANTHER" id="PTHR30523:SF6">
    <property type="entry name" value="PHOSPHOENOLPYRUVATE CARBOXYLASE"/>
    <property type="match status" value="1"/>
</dbReference>
<dbReference type="HAMAP" id="MF_00595">
    <property type="entry name" value="PEPcase_type1"/>
    <property type="match status" value="1"/>
</dbReference>
<dbReference type="InterPro" id="IPR033129">
    <property type="entry name" value="PEPCASE_His_AS"/>
</dbReference>
<evidence type="ECO:0000256" key="1">
    <source>
        <dbReference type="ARBA" id="ARBA00001946"/>
    </source>
</evidence>
<comment type="subunit">
    <text evidence="10">Homotetramer.</text>
</comment>
<evidence type="ECO:0000256" key="10">
    <source>
        <dbReference type="HAMAP-Rule" id="MF_00595"/>
    </source>
</evidence>
<comment type="catalytic activity">
    <reaction evidence="9 10">
        <text>oxaloacetate + phosphate = phosphoenolpyruvate + hydrogencarbonate</text>
        <dbReference type="Rhea" id="RHEA:28370"/>
        <dbReference type="ChEBI" id="CHEBI:16452"/>
        <dbReference type="ChEBI" id="CHEBI:17544"/>
        <dbReference type="ChEBI" id="CHEBI:43474"/>
        <dbReference type="ChEBI" id="CHEBI:58702"/>
        <dbReference type="EC" id="4.1.1.31"/>
    </reaction>
</comment>
<dbReference type="GO" id="GO:0006107">
    <property type="term" value="P:oxaloacetate metabolic process"/>
    <property type="evidence" value="ECO:0007669"/>
    <property type="project" value="UniProtKB-UniRule"/>
</dbReference>
<dbReference type="InterPro" id="IPR018129">
    <property type="entry name" value="PEP_COase_Lys_AS"/>
</dbReference>
<dbReference type="PANTHER" id="PTHR30523">
    <property type="entry name" value="PHOSPHOENOLPYRUVATE CARBOXYLASE"/>
    <property type="match status" value="1"/>
</dbReference>